<dbReference type="EMBL" id="CM035412">
    <property type="protein sequence ID" value="KAH7432753.1"/>
    <property type="molecule type" value="Genomic_DNA"/>
</dbReference>
<protein>
    <recommendedName>
        <fullName evidence="4">Coproporphyrinogen oxidase</fullName>
    </recommendedName>
</protein>
<dbReference type="AlphaFoldDB" id="A0A8T2UG37"/>
<dbReference type="PANTHER" id="PTHR10755">
    <property type="entry name" value="COPROPORPHYRINOGEN III OXIDASE, MITOCHONDRIAL"/>
    <property type="match status" value="1"/>
</dbReference>
<dbReference type="GO" id="GO:0004109">
    <property type="term" value="F:coproporphyrinogen oxidase activity"/>
    <property type="evidence" value="ECO:0007669"/>
    <property type="project" value="UniProtKB-EC"/>
</dbReference>
<dbReference type="PANTHER" id="PTHR10755:SF3">
    <property type="entry name" value="COPROPORPHYRINOGEN OXIDASE"/>
    <property type="match status" value="1"/>
</dbReference>
<dbReference type="PRINTS" id="PR00073">
    <property type="entry name" value="COPRGNOXDASE"/>
</dbReference>
<gene>
    <name evidence="2" type="ORF">KP509_07G038100</name>
</gene>
<name>A0A8T2UG37_CERRI</name>
<keyword evidence="3" id="KW-1185">Reference proteome</keyword>
<dbReference type="InterPro" id="IPR001260">
    <property type="entry name" value="Coprogen_oxidase_aer"/>
</dbReference>
<dbReference type="GO" id="GO:0005737">
    <property type="term" value="C:cytoplasm"/>
    <property type="evidence" value="ECO:0007669"/>
    <property type="project" value="TreeGrafter"/>
</dbReference>
<sequence>MDMLSCQRACFGSSSSSGLLISFLPREGRLTAAVSVVRCLSSTTNSLSFSRSNFETFLLSIQHSICEQLAMEDGSGKRFCYDKWQRGEDPSLGYGITRVLENGNSMEKAAVNVSIIHGHLSEARAKAMSSRGRNVEVGSEYFAGALSIVFHPCNPYVPTFRSDVRYFEVKDFGWFGGGADLTPNYLDEDDARYFHTFLKEICDKFDPDFYQRSKSACDSYFYLPARKEHRGIGGIFFDDLESFTVDDHKSENSIMVKEKYKSERAQVFEFVCQLAKGFLPSYLPIVKRKRDLPYGDRERQWQLLRRGRYLEFNLLYDRGVKFGLDGGRIESIMVSAPPLIAWKYNVVPEIGSPEAQMIETLSCPRIWV</sequence>
<dbReference type="GO" id="GO:0006782">
    <property type="term" value="P:protoporphyrinogen IX biosynthetic process"/>
    <property type="evidence" value="ECO:0007669"/>
    <property type="project" value="TreeGrafter"/>
</dbReference>
<dbReference type="EMBL" id="CM035412">
    <property type="protein sequence ID" value="KAH7432752.1"/>
    <property type="molecule type" value="Genomic_DNA"/>
</dbReference>
<dbReference type="Pfam" id="PF01218">
    <property type="entry name" value="Coprogen_oxidas"/>
    <property type="match status" value="1"/>
</dbReference>
<comment type="catalytic activity">
    <reaction evidence="1">
        <text>coproporphyrinogen III + O2 + 2 H(+) = protoporphyrinogen IX + 2 CO2 + 2 H2O</text>
        <dbReference type="Rhea" id="RHEA:18257"/>
        <dbReference type="ChEBI" id="CHEBI:15377"/>
        <dbReference type="ChEBI" id="CHEBI:15378"/>
        <dbReference type="ChEBI" id="CHEBI:15379"/>
        <dbReference type="ChEBI" id="CHEBI:16526"/>
        <dbReference type="ChEBI" id="CHEBI:57307"/>
        <dbReference type="ChEBI" id="CHEBI:57309"/>
        <dbReference type="EC" id="1.3.3.3"/>
    </reaction>
</comment>
<evidence type="ECO:0008006" key="4">
    <source>
        <dbReference type="Google" id="ProtNLM"/>
    </source>
</evidence>
<reference evidence="2" key="1">
    <citation type="submission" date="2021-08" db="EMBL/GenBank/DDBJ databases">
        <title>WGS assembly of Ceratopteris richardii.</title>
        <authorList>
            <person name="Marchant D.B."/>
            <person name="Chen G."/>
            <person name="Jenkins J."/>
            <person name="Shu S."/>
            <person name="Leebens-Mack J."/>
            <person name="Grimwood J."/>
            <person name="Schmutz J."/>
            <person name="Soltis P."/>
            <person name="Soltis D."/>
            <person name="Chen Z.-H."/>
        </authorList>
    </citation>
    <scope>NUCLEOTIDE SEQUENCE</scope>
    <source>
        <strain evidence="2">Whitten #5841</strain>
        <tissue evidence="2">Leaf</tissue>
    </source>
</reference>
<evidence type="ECO:0000256" key="1">
    <source>
        <dbReference type="ARBA" id="ARBA00049102"/>
    </source>
</evidence>
<organism evidence="2 3">
    <name type="scientific">Ceratopteris richardii</name>
    <name type="common">Triangle waterfern</name>
    <dbReference type="NCBI Taxonomy" id="49495"/>
    <lineage>
        <taxon>Eukaryota</taxon>
        <taxon>Viridiplantae</taxon>
        <taxon>Streptophyta</taxon>
        <taxon>Embryophyta</taxon>
        <taxon>Tracheophyta</taxon>
        <taxon>Polypodiopsida</taxon>
        <taxon>Polypodiidae</taxon>
        <taxon>Polypodiales</taxon>
        <taxon>Pteridineae</taxon>
        <taxon>Pteridaceae</taxon>
        <taxon>Parkerioideae</taxon>
        <taxon>Ceratopteris</taxon>
    </lineage>
</organism>
<evidence type="ECO:0000313" key="3">
    <source>
        <dbReference type="Proteomes" id="UP000825935"/>
    </source>
</evidence>
<dbReference type="OrthoDB" id="15318at2759"/>
<dbReference type="SUPFAM" id="SSF102886">
    <property type="entry name" value="Coproporphyrinogen III oxidase"/>
    <property type="match status" value="1"/>
</dbReference>
<dbReference type="OMA" id="PLVAWKY"/>
<dbReference type="Gene3D" id="3.40.1500.10">
    <property type="entry name" value="Coproporphyrinogen III oxidase, aerobic"/>
    <property type="match status" value="1"/>
</dbReference>
<evidence type="ECO:0000313" key="2">
    <source>
        <dbReference type="EMBL" id="KAH7432753.1"/>
    </source>
</evidence>
<comment type="caution">
    <text evidence="2">The sequence shown here is derived from an EMBL/GenBank/DDBJ whole genome shotgun (WGS) entry which is preliminary data.</text>
</comment>
<dbReference type="InterPro" id="IPR036406">
    <property type="entry name" value="Coprogen_oxidase_aer_sf"/>
</dbReference>
<dbReference type="Proteomes" id="UP000825935">
    <property type="component" value="Chromosome 7"/>
</dbReference>
<accession>A0A8T2UG37</accession>
<proteinExistence type="predicted"/>
<dbReference type="NCBIfam" id="NF003727">
    <property type="entry name" value="PRK05330.1"/>
    <property type="match status" value="1"/>
</dbReference>
<dbReference type="PIRSF" id="PIRSF000166">
    <property type="entry name" value="Coproporphyri_ox"/>
    <property type="match status" value="1"/>
</dbReference>